<evidence type="ECO:0000313" key="3">
    <source>
        <dbReference type="EMBL" id="PIR76244.1"/>
    </source>
</evidence>
<evidence type="ECO:0000313" key="4">
    <source>
        <dbReference type="Proteomes" id="UP000231530"/>
    </source>
</evidence>
<name>A0A2H0TVR2_9BACT</name>
<reference evidence="4" key="1">
    <citation type="submission" date="2017-09" db="EMBL/GenBank/DDBJ databases">
        <title>Depth-based differentiation of microbial function through sediment-hosted aquifers and enrichment of novel symbionts in the deep terrestrial subsurface.</title>
        <authorList>
            <person name="Probst A.J."/>
            <person name="Ladd B."/>
            <person name="Jarett J.K."/>
            <person name="Geller-Mcgrath D.E."/>
            <person name="Sieber C.M.K."/>
            <person name="Emerson J.B."/>
            <person name="Anantharaman K."/>
            <person name="Thomas B.C."/>
            <person name="Malmstrom R."/>
            <person name="Stieglmeier M."/>
            <person name="Klingl A."/>
            <person name="Woyke T."/>
            <person name="Ryan C.M."/>
            <person name="Banfield J.F."/>
        </authorList>
    </citation>
    <scope>NUCLEOTIDE SEQUENCE [LARGE SCALE GENOMIC DNA]</scope>
</reference>
<keyword evidence="2" id="KW-0472">Membrane</keyword>
<keyword evidence="2" id="KW-0812">Transmembrane</keyword>
<feature type="region of interest" description="Disordered" evidence="1">
    <location>
        <begin position="35"/>
        <end position="54"/>
    </location>
</feature>
<accession>A0A2H0TVR2</accession>
<sequence>MKKQSLIAIIIVLVLIILGGGVYILTQQQKDTTPLNTTTALDTSATDTPTVADNTAETPITQNTLRDILASGKSLTCTFSQDDGYGIQQGTTYIDTGRVRADITVRKQDDTIKDSHVILNDGWAYTWGAAFDAKKGLKMKTVITATSTADSNNFVDPDQHIDYHCTLWHADNSVFETPKDITFKEFSLGSQMFQPTTGASNTAVDCSVCDQAPGADAQAQCRTALGCE</sequence>
<protein>
    <submittedName>
        <fullName evidence="3">Uncharacterized protein</fullName>
    </submittedName>
</protein>
<gene>
    <name evidence="3" type="ORF">COU32_03165</name>
</gene>
<dbReference type="AlphaFoldDB" id="A0A2H0TVR2"/>
<evidence type="ECO:0000256" key="1">
    <source>
        <dbReference type="SAM" id="MobiDB-lite"/>
    </source>
</evidence>
<feature type="compositionally biased region" description="Low complexity" evidence="1">
    <location>
        <begin position="35"/>
        <end position="50"/>
    </location>
</feature>
<comment type="caution">
    <text evidence="3">The sequence shown here is derived from an EMBL/GenBank/DDBJ whole genome shotgun (WGS) entry which is preliminary data.</text>
</comment>
<feature type="transmembrane region" description="Helical" evidence="2">
    <location>
        <begin position="6"/>
        <end position="25"/>
    </location>
</feature>
<dbReference type="Proteomes" id="UP000231530">
    <property type="component" value="Unassembled WGS sequence"/>
</dbReference>
<dbReference type="EMBL" id="PFBY01000036">
    <property type="protein sequence ID" value="PIR76244.1"/>
    <property type="molecule type" value="Genomic_DNA"/>
</dbReference>
<organism evidence="3 4">
    <name type="scientific">Candidatus Magasanikbacteria bacterium CG10_big_fil_rev_8_21_14_0_10_42_10</name>
    <dbReference type="NCBI Taxonomy" id="1974649"/>
    <lineage>
        <taxon>Bacteria</taxon>
        <taxon>Candidatus Magasanikiibacteriota</taxon>
    </lineage>
</organism>
<evidence type="ECO:0000256" key="2">
    <source>
        <dbReference type="SAM" id="Phobius"/>
    </source>
</evidence>
<proteinExistence type="predicted"/>
<keyword evidence="2" id="KW-1133">Transmembrane helix</keyword>